<dbReference type="RefSeq" id="WP_073185486.1">
    <property type="nucleotide sequence ID" value="NZ_FQXI01000017.1"/>
</dbReference>
<proteinExistence type="predicted"/>
<sequence>MLINNLEKDIKVKCLDIDITQAELAKRLDKSAQTVNKIVKKGDGLINTTFIDIMEELGFDIELNYIERKK</sequence>
<accession>A0A1M5UHI3</accession>
<dbReference type="Proteomes" id="UP000184032">
    <property type="component" value="Unassembled WGS sequence"/>
</dbReference>
<gene>
    <name evidence="1" type="ORF">SAMN02745245_01769</name>
</gene>
<reference evidence="1 2" key="1">
    <citation type="submission" date="2016-11" db="EMBL/GenBank/DDBJ databases">
        <authorList>
            <person name="Jaros S."/>
            <person name="Januszkiewicz K."/>
            <person name="Wedrychowicz H."/>
        </authorList>
    </citation>
    <scope>NUCLEOTIDE SEQUENCE [LARGE SCALE GENOMIC DNA]</scope>
    <source>
        <strain evidence="1 2">DSM 21120</strain>
    </source>
</reference>
<dbReference type="GO" id="GO:0003677">
    <property type="term" value="F:DNA binding"/>
    <property type="evidence" value="ECO:0007669"/>
    <property type="project" value="UniProtKB-KW"/>
</dbReference>
<dbReference type="AlphaFoldDB" id="A0A1M5UHI3"/>
<protein>
    <submittedName>
        <fullName evidence="1">Winged helix-turn-helix DNA-binding</fullName>
    </submittedName>
</protein>
<keyword evidence="1" id="KW-0238">DNA-binding</keyword>
<dbReference type="Pfam" id="PF13412">
    <property type="entry name" value="HTH_24"/>
    <property type="match status" value="1"/>
</dbReference>
<dbReference type="STRING" id="1120995.SAMN02745245_01769"/>
<dbReference type="OrthoDB" id="1701858at2"/>
<organism evidence="1 2">
    <name type="scientific">Anaerosphaera aminiphila DSM 21120</name>
    <dbReference type="NCBI Taxonomy" id="1120995"/>
    <lineage>
        <taxon>Bacteria</taxon>
        <taxon>Bacillati</taxon>
        <taxon>Bacillota</taxon>
        <taxon>Tissierellia</taxon>
        <taxon>Tissierellales</taxon>
        <taxon>Peptoniphilaceae</taxon>
        <taxon>Anaerosphaera</taxon>
    </lineage>
</organism>
<name>A0A1M5UHI3_9FIRM</name>
<keyword evidence="2" id="KW-1185">Reference proteome</keyword>
<dbReference type="EMBL" id="FQXI01000017">
    <property type="protein sequence ID" value="SHH62474.1"/>
    <property type="molecule type" value="Genomic_DNA"/>
</dbReference>
<dbReference type="SUPFAM" id="SSF47413">
    <property type="entry name" value="lambda repressor-like DNA-binding domains"/>
    <property type="match status" value="1"/>
</dbReference>
<evidence type="ECO:0000313" key="1">
    <source>
        <dbReference type="EMBL" id="SHH62474.1"/>
    </source>
</evidence>
<dbReference type="InterPro" id="IPR010982">
    <property type="entry name" value="Lambda_DNA-bd_dom_sf"/>
</dbReference>
<evidence type="ECO:0000313" key="2">
    <source>
        <dbReference type="Proteomes" id="UP000184032"/>
    </source>
</evidence>
<dbReference type="Gene3D" id="1.10.260.40">
    <property type="entry name" value="lambda repressor-like DNA-binding domains"/>
    <property type="match status" value="1"/>
</dbReference>